<evidence type="ECO:0000259" key="9">
    <source>
        <dbReference type="Pfam" id="PF18052"/>
    </source>
</evidence>
<dbReference type="InterPro" id="IPR055414">
    <property type="entry name" value="LRR_R13L4/SHOC2-like"/>
</dbReference>
<dbReference type="Gene3D" id="1.10.10.10">
    <property type="entry name" value="Winged helix-like DNA-binding domain superfamily/Winged helix DNA-binding domain"/>
    <property type="match status" value="1"/>
</dbReference>
<dbReference type="GO" id="GO:0005524">
    <property type="term" value="F:ATP binding"/>
    <property type="evidence" value="ECO:0007669"/>
    <property type="project" value="UniProtKB-KW"/>
</dbReference>
<dbReference type="InterPro" id="IPR058922">
    <property type="entry name" value="WHD_DRP"/>
</dbReference>
<dbReference type="GO" id="GO:0006952">
    <property type="term" value="P:defense response"/>
    <property type="evidence" value="ECO:0007669"/>
    <property type="project" value="UniProtKB-KW"/>
</dbReference>
<dbReference type="Pfam" id="PF23559">
    <property type="entry name" value="WHD_DRP"/>
    <property type="match status" value="1"/>
</dbReference>
<dbReference type="Pfam" id="PF00931">
    <property type="entry name" value="NB-ARC"/>
    <property type="match status" value="1"/>
</dbReference>
<evidence type="ECO:0000259" key="8">
    <source>
        <dbReference type="Pfam" id="PF00931"/>
    </source>
</evidence>
<dbReference type="InterPro" id="IPR032675">
    <property type="entry name" value="LRR_dom_sf"/>
</dbReference>
<dbReference type="Pfam" id="PF25019">
    <property type="entry name" value="LRR_R13L1-DRL21"/>
    <property type="match status" value="1"/>
</dbReference>
<dbReference type="SMART" id="SM00367">
    <property type="entry name" value="LRR_CC"/>
    <property type="match status" value="4"/>
</dbReference>
<dbReference type="OrthoDB" id="1935327at2759"/>
<comment type="similarity">
    <text evidence="1">Belongs to the disease resistance NB-LRR family.</text>
</comment>
<evidence type="ECO:0000259" key="10">
    <source>
        <dbReference type="Pfam" id="PF23559"/>
    </source>
</evidence>
<dbReference type="Proteomes" id="UP000245207">
    <property type="component" value="Unassembled WGS sequence"/>
</dbReference>
<dbReference type="Gene3D" id="1.10.8.430">
    <property type="entry name" value="Helical domain of apoptotic protease-activating factors"/>
    <property type="match status" value="1"/>
</dbReference>
<dbReference type="PRINTS" id="PR00364">
    <property type="entry name" value="DISEASERSIST"/>
</dbReference>
<evidence type="ECO:0000256" key="3">
    <source>
        <dbReference type="ARBA" id="ARBA00022737"/>
    </source>
</evidence>
<evidence type="ECO:0000259" key="11">
    <source>
        <dbReference type="Pfam" id="PF23598"/>
    </source>
</evidence>
<dbReference type="Pfam" id="PF18052">
    <property type="entry name" value="Rx_N"/>
    <property type="match status" value="1"/>
</dbReference>
<dbReference type="InterPro" id="IPR027417">
    <property type="entry name" value="P-loop_NTPase"/>
</dbReference>
<dbReference type="STRING" id="35608.A0A2U1PG01"/>
<evidence type="ECO:0000256" key="5">
    <source>
        <dbReference type="ARBA" id="ARBA00022821"/>
    </source>
</evidence>
<keyword evidence="14" id="KW-1185">Reference proteome</keyword>
<dbReference type="SUPFAM" id="SSF52540">
    <property type="entry name" value="P-loop containing nucleoside triphosphate hydrolases"/>
    <property type="match status" value="1"/>
</dbReference>
<dbReference type="SUPFAM" id="SSF52058">
    <property type="entry name" value="L domain-like"/>
    <property type="match status" value="2"/>
</dbReference>
<reference evidence="13 14" key="1">
    <citation type="journal article" date="2018" name="Mol. Plant">
        <title>The genome of Artemisia annua provides insight into the evolution of Asteraceae family and artemisinin biosynthesis.</title>
        <authorList>
            <person name="Shen Q."/>
            <person name="Zhang L."/>
            <person name="Liao Z."/>
            <person name="Wang S."/>
            <person name="Yan T."/>
            <person name="Shi P."/>
            <person name="Liu M."/>
            <person name="Fu X."/>
            <person name="Pan Q."/>
            <person name="Wang Y."/>
            <person name="Lv Z."/>
            <person name="Lu X."/>
            <person name="Zhang F."/>
            <person name="Jiang W."/>
            <person name="Ma Y."/>
            <person name="Chen M."/>
            <person name="Hao X."/>
            <person name="Li L."/>
            <person name="Tang Y."/>
            <person name="Lv G."/>
            <person name="Zhou Y."/>
            <person name="Sun X."/>
            <person name="Brodelius P.E."/>
            <person name="Rose J.K.C."/>
            <person name="Tang K."/>
        </authorList>
    </citation>
    <scope>NUCLEOTIDE SEQUENCE [LARGE SCALE GENOMIC DNA]</scope>
    <source>
        <strain evidence="14">cv. Huhao1</strain>
        <tissue evidence="13">Leaf</tissue>
    </source>
</reference>
<dbReference type="InterPro" id="IPR056789">
    <property type="entry name" value="LRR_R13L1-DRL21"/>
</dbReference>
<keyword evidence="2" id="KW-0433">Leucine-rich repeat</keyword>
<evidence type="ECO:0000313" key="13">
    <source>
        <dbReference type="EMBL" id="PWA84696.1"/>
    </source>
</evidence>
<dbReference type="Pfam" id="PF23598">
    <property type="entry name" value="LRR_14"/>
    <property type="match status" value="1"/>
</dbReference>
<keyword evidence="5" id="KW-0611">Plant defense</keyword>
<feature type="domain" description="Disease resistance protein winged helix" evidence="10">
    <location>
        <begin position="428"/>
        <end position="501"/>
    </location>
</feature>
<dbReference type="InterPro" id="IPR002182">
    <property type="entry name" value="NB-ARC"/>
</dbReference>
<dbReference type="InterPro" id="IPR041118">
    <property type="entry name" value="Rx_N"/>
</dbReference>
<feature type="domain" description="R13L1/DRL21-like LRR repeat region" evidence="12">
    <location>
        <begin position="683"/>
        <end position="843"/>
    </location>
</feature>
<gene>
    <name evidence="13" type="ORF">CTI12_AA156870</name>
</gene>
<evidence type="ECO:0000259" key="12">
    <source>
        <dbReference type="Pfam" id="PF25019"/>
    </source>
</evidence>
<feature type="domain" description="Disease resistance N-terminal" evidence="9">
    <location>
        <begin position="10"/>
        <end position="86"/>
    </location>
</feature>
<comment type="caution">
    <text evidence="13">The sequence shown here is derived from an EMBL/GenBank/DDBJ whole genome shotgun (WGS) entry which is preliminary data.</text>
</comment>
<name>A0A2U1PG01_ARTAN</name>
<proteinExistence type="inferred from homology"/>
<evidence type="ECO:0000313" key="14">
    <source>
        <dbReference type="Proteomes" id="UP000245207"/>
    </source>
</evidence>
<evidence type="ECO:0000256" key="2">
    <source>
        <dbReference type="ARBA" id="ARBA00022614"/>
    </source>
</evidence>
<dbReference type="InterPro" id="IPR036388">
    <property type="entry name" value="WH-like_DNA-bd_sf"/>
</dbReference>
<protein>
    <submittedName>
        <fullName evidence="13">Disease resistance protein RGA2</fullName>
    </submittedName>
</protein>
<dbReference type="GO" id="GO:0051707">
    <property type="term" value="P:response to other organism"/>
    <property type="evidence" value="ECO:0007669"/>
    <property type="project" value="UniProtKB-ARBA"/>
</dbReference>
<dbReference type="Gene3D" id="1.20.5.4130">
    <property type="match status" value="1"/>
</dbReference>
<feature type="region of interest" description="Disordered" evidence="7">
    <location>
        <begin position="746"/>
        <end position="769"/>
    </location>
</feature>
<keyword evidence="3" id="KW-0677">Repeat</keyword>
<evidence type="ECO:0000256" key="7">
    <source>
        <dbReference type="SAM" id="MobiDB-lite"/>
    </source>
</evidence>
<dbReference type="EMBL" id="PKPP01001202">
    <property type="protein sequence ID" value="PWA84696.1"/>
    <property type="molecule type" value="Genomic_DNA"/>
</dbReference>
<sequence length="1186" mass="134974">MAELVLPPLLQVIFEKLASPLLQTLGDKCGLKDNFKRIEQLLPMIQALVENAEKRQVTDKVVRIWISHLKETVDQAVDFLEDFTNKAYPYLLLEMKHDIPSRWLSLRSVSTSTENVRRVLEVLETAAADGLKNLHLKEEAAHGGNAVSDERATGSFVVESEVFGRDKDKERIRELLLNVGAEERRGNLPAVSIVGIGGMGKTTLAQLVYFDDKVVEHFDLRLWLFVSDVFDVEKILKRVIESATGERCNLSEMDVIQSKFWHIIHKKRFLIVFDDVWNEDEEKWDKLRPLFQGGSSGSKLLVTTRSEKVAMIIDPSQLSSYHLKGLADDDCWALFERRAFRQGDQRKYQNLLEIGKQILRKCRGVPLAVKTLGSAMRFKRKEEEWLVVQNNHLWNLDACNQNGILPALMLSYLHLPSRLKYCFTFCSVFPKQYLIEREKLIHIWIALGLIQSQEGIEPEDIGDDYFKELSWLSFFEEIENDGYGEDKTKMYKLHDLFYDVARSLTRNDTITLEESDGVSLSNIAQIRHLSIDSTTSFQLPEALHQAQHLRTLLVLSCGGYDEVVHSKMLASFTYLRVLNVSHCNIQLPESLGDLRCLKYLDQSYSGIKCLPIRVNLLHSLLTLNLMSCYNLSQLPELHMIQNLRHLNIAGCDRLEHMPNGIEGLHHLQTLPMYIVSRLSNLEVLGPLNLRGQLKLKHLENVRGTKEAKDAKIWKKRHLKSLGLCWGFDDSNLIMNPTKKGSLSWLQMGKKDHDPQPQPPEPSRGARDPMDGEQAKEVLACLQPHENLESLHVLGYPGLAFPWAFSNWLLPKLSTVELINCRDLVCLPTLGHLLGLKTLRIEGMTKVKDIGVEFYGENSIVAFQSLQELHIKDFPVLENWSSMDDRSIFPLLMKLTINNCPNLVQLPVFLSLQHLSLHGCNSRILDPVSKSTSLLTLVLQDFAELFSLPKDILENNPLLSSLEIISCPNLQSLPHLELQNLNSLKMLTLRWCQSLSSLPRGFQKLTSLKSLEITECHMISILGDEIEGLTSLKTLSIENCSNLGIISTGLQYLTALESLTVMYCSNLASLPDSFHHLSLLKRLTLMNCPALQILPESLKFATQLQSLHLHSCYNLSVLPEWFDTLLSLRSLAISDCQKVTCLPVALRRLTGLQHLSIHRCPALKQRCWPQNGVDWWKISHVRHVHIP</sequence>
<feature type="domain" description="NB-ARC" evidence="8">
    <location>
        <begin position="167"/>
        <end position="342"/>
    </location>
</feature>
<organism evidence="13 14">
    <name type="scientific">Artemisia annua</name>
    <name type="common">Sweet wormwood</name>
    <dbReference type="NCBI Taxonomy" id="35608"/>
    <lineage>
        <taxon>Eukaryota</taxon>
        <taxon>Viridiplantae</taxon>
        <taxon>Streptophyta</taxon>
        <taxon>Embryophyta</taxon>
        <taxon>Tracheophyta</taxon>
        <taxon>Spermatophyta</taxon>
        <taxon>Magnoliopsida</taxon>
        <taxon>eudicotyledons</taxon>
        <taxon>Gunneridae</taxon>
        <taxon>Pentapetalae</taxon>
        <taxon>asterids</taxon>
        <taxon>campanulids</taxon>
        <taxon>Asterales</taxon>
        <taxon>Asteraceae</taxon>
        <taxon>Asteroideae</taxon>
        <taxon>Anthemideae</taxon>
        <taxon>Artemisiinae</taxon>
        <taxon>Artemisia</taxon>
    </lineage>
</organism>
<dbReference type="InterPro" id="IPR042197">
    <property type="entry name" value="Apaf_helical"/>
</dbReference>
<dbReference type="InterPro" id="IPR006553">
    <property type="entry name" value="Leu-rich_rpt_Cys-con_subtyp"/>
</dbReference>
<dbReference type="PANTHER" id="PTHR36766">
    <property type="entry name" value="PLANT BROAD-SPECTRUM MILDEW RESISTANCE PROTEIN RPW8"/>
    <property type="match status" value="1"/>
</dbReference>
<dbReference type="AlphaFoldDB" id="A0A2U1PG01"/>
<dbReference type="Gene3D" id="3.40.50.300">
    <property type="entry name" value="P-loop containing nucleotide triphosphate hydrolases"/>
    <property type="match status" value="1"/>
</dbReference>
<evidence type="ECO:0000256" key="4">
    <source>
        <dbReference type="ARBA" id="ARBA00022741"/>
    </source>
</evidence>
<dbReference type="GO" id="GO:0043531">
    <property type="term" value="F:ADP binding"/>
    <property type="evidence" value="ECO:0007669"/>
    <property type="project" value="InterPro"/>
</dbReference>
<keyword evidence="4" id="KW-0547">Nucleotide-binding</keyword>
<accession>A0A2U1PG01</accession>
<feature type="domain" description="Disease resistance R13L4/SHOC-2-like LRR" evidence="11">
    <location>
        <begin position="957"/>
        <end position="1156"/>
    </location>
</feature>
<keyword evidence="6" id="KW-0067">ATP-binding</keyword>
<dbReference type="PANTHER" id="PTHR36766:SF48">
    <property type="entry name" value="DISEASE RESISTANCE PROTEIN RGA3"/>
    <property type="match status" value="1"/>
</dbReference>
<evidence type="ECO:0000256" key="1">
    <source>
        <dbReference type="ARBA" id="ARBA00008894"/>
    </source>
</evidence>
<evidence type="ECO:0000256" key="6">
    <source>
        <dbReference type="ARBA" id="ARBA00022840"/>
    </source>
</evidence>
<dbReference type="Gene3D" id="3.80.10.10">
    <property type="entry name" value="Ribonuclease Inhibitor"/>
    <property type="match status" value="4"/>
</dbReference>